<comment type="function">
    <text evidence="3">The glycine cleavage system catalyzes the degradation of glycine. The H protein shuttles the methylamine group of glycine from the P protein to the T protein.</text>
</comment>
<dbReference type="PROSITE" id="PS00189">
    <property type="entry name" value="LIPOYL"/>
    <property type="match status" value="1"/>
</dbReference>
<evidence type="ECO:0000256" key="3">
    <source>
        <dbReference type="HAMAP-Rule" id="MF_00272"/>
    </source>
</evidence>
<dbReference type="NCBIfam" id="TIGR00527">
    <property type="entry name" value="gcvH"/>
    <property type="match status" value="1"/>
</dbReference>
<evidence type="ECO:0000256" key="4">
    <source>
        <dbReference type="PIRSR" id="PIRSR617453-50"/>
    </source>
</evidence>
<dbReference type="InterPro" id="IPR017453">
    <property type="entry name" value="GCV_H_sub"/>
</dbReference>
<dbReference type="AlphaFoldDB" id="A0ABD6DZ23"/>
<feature type="modified residue" description="N6-lipoyllysine" evidence="3 4">
    <location>
        <position position="65"/>
    </location>
</feature>
<proteinExistence type="inferred from homology"/>
<organism evidence="6 7">
    <name type="scientific">Halobellus litoreus</name>
    <dbReference type="NCBI Taxonomy" id="755310"/>
    <lineage>
        <taxon>Archaea</taxon>
        <taxon>Methanobacteriati</taxon>
        <taxon>Methanobacteriota</taxon>
        <taxon>Stenosarchaea group</taxon>
        <taxon>Halobacteria</taxon>
        <taxon>Halobacteriales</taxon>
        <taxon>Haloferacaceae</taxon>
        <taxon>Halobellus</taxon>
    </lineage>
</organism>
<evidence type="ECO:0000256" key="2">
    <source>
        <dbReference type="ARBA" id="ARBA00022823"/>
    </source>
</evidence>
<protein>
    <recommendedName>
        <fullName evidence="3">Probable glycine cleavage system H protein</fullName>
    </recommendedName>
</protein>
<dbReference type="RefSeq" id="WP_256305907.1">
    <property type="nucleotide sequence ID" value="NZ_JANHAW010000001.1"/>
</dbReference>
<accession>A0ABD6DZ23</accession>
<gene>
    <name evidence="3 6" type="primary">gcvH</name>
    <name evidence="6" type="ORF">ACFSAS_13075</name>
</gene>
<dbReference type="InterPro" id="IPR002930">
    <property type="entry name" value="GCV_H"/>
</dbReference>
<reference evidence="6 7" key="1">
    <citation type="journal article" date="2019" name="Int. J. Syst. Evol. Microbiol.">
        <title>The Global Catalogue of Microorganisms (GCM) 10K type strain sequencing project: providing services to taxonomists for standard genome sequencing and annotation.</title>
        <authorList>
            <consortium name="The Broad Institute Genomics Platform"/>
            <consortium name="The Broad Institute Genome Sequencing Center for Infectious Disease"/>
            <person name="Wu L."/>
            <person name="Ma J."/>
        </authorList>
    </citation>
    <scope>NUCLEOTIDE SEQUENCE [LARGE SCALE GENOMIC DNA]</scope>
    <source>
        <strain evidence="6 7">CGMCC 1.10387</strain>
    </source>
</reference>
<dbReference type="Pfam" id="PF01597">
    <property type="entry name" value="GCV_H"/>
    <property type="match status" value="1"/>
</dbReference>
<dbReference type="PROSITE" id="PS50968">
    <property type="entry name" value="BIOTINYL_LIPOYL"/>
    <property type="match status" value="1"/>
</dbReference>
<dbReference type="EMBL" id="JBHUDP010000005">
    <property type="protein sequence ID" value="MFD1686546.1"/>
    <property type="molecule type" value="Genomic_DNA"/>
</dbReference>
<comment type="caution">
    <text evidence="6">The sequence shown here is derived from an EMBL/GenBank/DDBJ whole genome shotgun (WGS) entry which is preliminary data.</text>
</comment>
<dbReference type="InterPro" id="IPR000089">
    <property type="entry name" value="Biotin_lipoyl"/>
</dbReference>
<name>A0ABD6DZ23_9EURY</name>
<dbReference type="InterPro" id="IPR033753">
    <property type="entry name" value="GCV_H/Fam206"/>
</dbReference>
<dbReference type="SUPFAM" id="SSF51230">
    <property type="entry name" value="Single hybrid motif"/>
    <property type="match status" value="1"/>
</dbReference>
<evidence type="ECO:0000259" key="5">
    <source>
        <dbReference type="PROSITE" id="PS50968"/>
    </source>
</evidence>
<feature type="domain" description="Lipoyl-binding" evidence="5">
    <location>
        <begin position="24"/>
        <end position="106"/>
    </location>
</feature>
<keyword evidence="2 3" id="KW-0450">Lipoyl</keyword>
<comment type="cofactor">
    <cofactor evidence="3">
        <name>(R)-lipoate</name>
        <dbReference type="ChEBI" id="CHEBI:83088"/>
    </cofactor>
    <text evidence="3">Binds 1 lipoyl cofactor covalently.</text>
</comment>
<dbReference type="GO" id="GO:0019464">
    <property type="term" value="P:glycine decarboxylation via glycine cleavage system"/>
    <property type="evidence" value="ECO:0007669"/>
    <property type="project" value="UniProtKB-UniRule"/>
</dbReference>
<evidence type="ECO:0000313" key="7">
    <source>
        <dbReference type="Proteomes" id="UP001597092"/>
    </source>
</evidence>
<dbReference type="NCBIfam" id="NF002270">
    <property type="entry name" value="PRK01202.1"/>
    <property type="match status" value="1"/>
</dbReference>
<keyword evidence="7" id="KW-1185">Reference proteome</keyword>
<dbReference type="InterPro" id="IPR003016">
    <property type="entry name" value="2-oxoA_DH_lipoyl-BS"/>
</dbReference>
<dbReference type="InterPro" id="IPR011053">
    <property type="entry name" value="Single_hybrid_motif"/>
</dbReference>
<comment type="subunit">
    <text evidence="3">The glycine cleavage system is composed of four proteins: P, T, L and H.</text>
</comment>
<dbReference type="Gene3D" id="2.40.50.100">
    <property type="match status" value="1"/>
</dbReference>
<dbReference type="Proteomes" id="UP001597092">
    <property type="component" value="Unassembled WGS sequence"/>
</dbReference>
<evidence type="ECO:0000256" key="1">
    <source>
        <dbReference type="ARBA" id="ARBA00009249"/>
    </source>
</evidence>
<dbReference type="PANTHER" id="PTHR11715">
    <property type="entry name" value="GLYCINE CLEAVAGE SYSTEM H PROTEIN"/>
    <property type="match status" value="1"/>
</dbReference>
<dbReference type="HAMAP" id="MF_00272">
    <property type="entry name" value="GcvH"/>
    <property type="match status" value="1"/>
</dbReference>
<evidence type="ECO:0000313" key="6">
    <source>
        <dbReference type="EMBL" id="MFD1686546.1"/>
    </source>
</evidence>
<dbReference type="PANTHER" id="PTHR11715:SF3">
    <property type="entry name" value="GLYCINE CLEAVAGE SYSTEM H PROTEIN-RELATED"/>
    <property type="match status" value="1"/>
</dbReference>
<sequence>MTHETPDELRYTDSHEWIDDSGDALRIGITDFAQDELGDVVFVELPAEGESLDSGDACAVVESIKAVSDIYTPVTGAVTATNDGVLDQPELLNTDPYGEGWLFEIDGAVPDEALGATDYREQIE</sequence>
<dbReference type="CDD" id="cd06848">
    <property type="entry name" value="GCS_H"/>
    <property type="match status" value="1"/>
</dbReference>
<comment type="similarity">
    <text evidence="1 3">Belongs to the GcvH family.</text>
</comment>